<dbReference type="GO" id="GO:0071949">
    <property type="term" value="F:FAD binding"/>
    <property type="evidence" value="ECO:0007669"/>
    <property type="project" value="InterPro"/>
</dbReference>
<dbReference type="SUPFAM" id="SSF56176">
    <property type="entry name" value="FAD-binding/transporter-associated domain-like"/>
    <property type="match status" value="1"/>
</dbReference>
<dbReference type="GO" id="GO:0004458">
    <property type="term" value="F:D-lactate dehydrogenase (cytochrome) activity"/>
    <property type="evidence" value="ECO:0007669"/>
    <property type="project" value="UniProtKB-EC"/>
</dbReference>
<evidence type="ECO:0000259" key="11">
    <source>
        <dbReference type="PROSITE" id="PS51379"/>
    </source>
</evidence>
<evidence type="ECO:0000313" key="14">
    <source>
        <dbReference type="Proteomes" id="UP000256485"/>
    </source>
</evidence>
<dbReference type="PANTHER" id="PTHR11748">
    <property type="entry name" value="D-LACTATE DEHYDROGENASE"/>
    <property type="match status" value="1"/>
</dbReference>
<dbReference type="Pfam" id="PF13183">
    <property type="entry name" value="Fer4_8"/>
    <property type="match status" value="1"/>
</dbReference>
<proteinExistence type="inferred from homology"/>
<keyword evidence="3" id="KW-0285">Flavoprotein</keyword>
<comment type="caution">
    <text evidence="13">The sequence shown here is derived from an EMBL/GenBank/DDBJ whole genome shotgun (WGS) entry which is preliminary data.</text>
</comment>
<keyword evidence="9" id="KW-0411">Iron-sulfur</keyword>
<comment type="similarity">
    <text evidence="2">Belongs to the FAD-binding oxidoreductase/transferase type 4 family.</text>
</comment>
<evidence type="ECO:0000313" key="13">
    <source>
        <dbReference type="EMBL" id="REF35306.1"/>
    </source>
</evidence>
<dbReference type="InterPro" id="IPR016166">
    <property type="entry name" value="FAD-bd_PCMH"/>
</dbReference>
<evidence type="ECO:0000259" key="12">
    <source>
        <dbReference type="PROSITE" id="PS51387"/>
    </source>
</evidence>
<dbReference type="InterPro" id="IPR017900">
    <property type="entry name" value="4Fe4S_Fe_S_CS"/>
</dbReference>
<dbReference type="GO" id="GO:0008720">
    <property type="term" value="F:D-lactate dehydrogenase (NAD+) activity"/>
    <property type="evidence" value="ECO:0007669"/>
    <property type="project" value="TreeGrafter"/>
</dbReference>
<dbReference type="Pfam" id="PF02913">
    <property type="entry name" value="FAD-oxidase_C"/>
    <property type="match status" value="1"/>
</dbReference>
<reference evidence="13 14" key="1">
    <citation type="submission" date="2018-08" db="EMBL/GenBank/DDBJ databases">
        <title>Sequencing the genomes of 1000 actinobacteria strains.</title>
        <authorList>
            <person name="Klenk H.-P."/>
        </authorList>
    </citation>
    <scope>NUCLEOTIDE SEQUENCE [LARGE SCALE GENOMIC DNA]</scope>
    <source>
        <strain evidence="13 14">DSM 22891</strain>
    </source>
</reference>
<evidence type="ECO:0000256" key="2">
    <source>
        <dbReference type="ARBA" id="ARBA00008000"/>
    </source>
</evidence>
<dbReference type="EMBL" id="QTUC01000001">
    <property type="protein sequence ID" value="REF35306.1"/>
    <property type="molecule type" value="Genomic_DNA"/>
</dbReference>
<dbReference type="InterPro" id="IPR016169">
    <property type="entry name" value="FAD-bd_PCMH_sub2"/>
</dbReference>
<dbReference type="Gene3D" id="3.30.43.10">
    <property type="entry name" value="Uridine Diphospho-n-acetylenolpyruvylglucosamine Reductase, domain 2"/>
    <property type="match status" value="1"/>
</dbReference>
<evidence type="ECO:0000256" key="4">
    <source>
        <dbReference type="ARBA" id="ARBA00022723"/>
    </source>
</evidence>
<evidence type="ECO:0000256" key="3">
    <source>
        <dbReference type="ARBA" id="ARBA00022630"/>
    </source>
</evidence>
<dbReference type="Gene3D" id="3.30.70.2740">
    <property type="match status" value="1"/>
</dbReference>
<organism evidence="13 14">
    <name type="scientific">Thermasporomyces composti</name>
    <dbReference type="NCBI Taxonomy" id="696763"/>
    <lineage>
        <taxon>Bacteria</taxon>
        <taxon>Bacillati</taxon>
        <taxon>Actinomycetota</taxon>
        <taxon>Actinomycetes</taxon>
        <taxon>Propionibacteriales</taxon>
        <taxon>Nocardioidaceae</taxon>
        <taxon>Thermasporomyces</taxon>
    </lineage>
</organism>
<dbReference type="GO" id="GO:1903457">
    <property type="term" value="P:lactate catabolic process"/>
    <property type="evidence" value="ECO:0007669"/>
    <property type="project" value="TreeGrafter"/>
</dbReference>
<dbReference type="AlphaFoldDB" id="A0A3D9V1P9"/>
<name>A0A3D9V1P9_THECX</name>
<feature type="domain" description="FAD-binding PCMH-type" evidence="12">
    <location>
        <begin position="39"/>
        <end position="267"/>
    </location>
</feature>
<dbReference type="PROSITE" id="PS00198">
    <property type="entry name" value="4FE4S_FER_1"/>
    <property type="match status" value="1"/>
</dbReference>
<dbReference type="Proteomes" id="UP000256485">
    <property type="component" value="Unassembled WGS sequence"/>
</dbReference>
<dbReference type="PROSITE" id="PS51379">
    <property type="entry name" value="4FE4S_FER_2"/>
    <property type="match status" value="1"/>
</dbReference>
<keyword evidence="8" id="KW-0408">Iron</keyword>
<dbReference type="Gene3D" id="3.30.465.10">
    <property type="match status" value="1"/>
</dbReference>
<sequence>MAPVISESTLEVLRGLSDPRDVRTRAVDLAAMAHDASHYLLQPQAVVIARDTEHVARLLRAATDRGLPVTFRSAGTSLSGQAVTDGVLVDTRRHFRRIDVLDNGERLRSQPGATLRLVNARLAPYGTRLGPDPASEGACTVGGVVANNSSGMACGIRDNAYHTLDSMTFVLPSGTTIDTSDPDADDLLRNREPRLWEGLVELRDRVRSNPDSVERIRHQFSMKNTMGYAVNAFLDFDRPVDILSHLIVGSEGTLAFVGEVTFRTVPVRPHVATALLVFDSIADATDALPALVAAGARTVELMDAASLRVIQRDSRALPTLRQLDVASHTALLVELQATTADELEADLARASATLRRLRLATPAAFTSDPAERAALWHLRKGLYTAVAGARPTGTTALLEDIAVPLPVLTETTRGLTELFDKYDYDDAVIFGHAKDGNLHFMITPRFDDPEELRRYEDFTEDLVDLVLGANGSLKAEHGTGRIMAPYVRRQFGDELYDVMRTVKRLCDPAGVLNPGVVISDDDRAHLRNLKLISPADPAVDTCVECGFCEPVCPAKDVTTTPRQRIVLLREIARADAEGDHRRRDELRRDFGYDAVDTCAADSMCVTACPVAIDTGAVMKGLRSRRHGRVARRGGVAAARHWAGTLTGLRGGLRVASALPPALLSGASRAARKALPAEWVPEVGADLPRAGSRRPAPRRPQDASVVFFPSCIGSLFGPPRGASESPGASAAFQTLCERAGIALAVPDGIAGLCCGTPWRSKGLDEGYAVMARRTFEAVWRASDEGRLPVVCEASSCGLGLREIGDHLDGEDARRYRSLRVLDAVSFARTELLPRLQVRRRLQSVAVHPTCASEHLGSTDDLRAVAAACADEVVVPTTWGCCGFAGDRGMLRPELTAAATAPQAAELAGRAFDAYVSSNRTCELGMSRATGKTYRHVLELVEELTR</sequence>
<dbReference type="InterPro" id="IPR004113">
    <property type="entry name" value="FAD-bd_oxidored_4_C"/>
</dbReference>
<evidence type="ECO:0000256" key="7">
    <source>
        <dbReference type="ARBA" id="ARBA00023002"/>
    </source>
</evidence>
<dbReference type="Pfam" id="PF01565">
    <property type="entry name" value="FAD_binding_4"/>
    <property type="match status" value="1"/>
</dbReference>
<dbReference type="GO" id="GO:0046872">
    <property type="term" value="F:metal ion binding"/>
    <property type="evidence" value="ECO:0007669"/>
    <property type="project" value="UniProtKB-KW"/>
</dbReference>
<feature type="domain" description="4Fe-4S ferredoxin-type" evidence="11">
    <location>
        <begin position="535"/>
        <end position="562"/>
    </location>
</feature>
<dbReference type="InterPro" id="IPR016167">
    <property type="entry name" value="FAD-bd_PCMH_sub1"/>
</dbReference>
<dbReference type="Gene3D" id="1.10.1060.10">
    <property type="entry name" value="Alpha-helical ferredoxin"/>
    <property type="match status" value="1"/>
</dbReference>
<comment type="cofactor">
    <cofactor evidence="1">
        <name>FAD</name>
        <dbReference type="ChEBI" id="CHEBI:57692"/>
    </cofactor>
</comment>
<dbReference type="SUPFAM" id="SSF55103">
    <property type="entry name" value="FAD-linked oxidases, C-terminal domain"/>
    <property type="match status" value="1"/>
</dbReference>
<keyword evidence="14" id="KW-1185">Reference proteome</keyword>
<evidence type="ECO:0000256" key="5">
    <source>
        <dbReference type="ARBA" id="ARBA00022827"/>
    </source>
</evidence>
<dbReference type="PROSITE" id="PS51387">
    <property type="entry name" value="FAD_PCMH"/>
    <property type="match status" value="1"/>
</dbReference>
<dbReference type="EC" id="1.1.2.4" evidence="10"/>
<dbReference type="GO" id="GO:0051536">
    <property type="term" value="F:iron-sulfur cluster binding"/>
    <property type="evidence" value="ECO:0007669"/>
    <property type="project" value="UniProtKB-KW"/>
</dbReference>
<dbReference type="InterPro" id="IPR004017">
    <property type="entry name" value="Cys_rich_dom"/>
</dbReference>
<evidence type="ECO:0000256" key="10">
    <source>
        <dbReference type="ARBA" id="ARBA00038897"/>
    </source>
</evidence>
<gene>
    <name evidence="13" type="ORF">DFJ64_0682</name>
</gene>
<dbReference type="InterPro" id="IPR036318">
    <property type="entry name" value="FAD-bd_PCMH-like_sf"/>
</dbReference>
<dbReference type="Pfam" id="PF02754">
    <property type="entry name" value="CCG"/>
    <property type="match status" value="2"/>
</dbReference>
<keyword evidence="5" id="KW-0274">FAD</keyword>
<protein>
    <recommendedName>
        <fullName evidence="10">D-lactate dehydrogenase (cytochrome)</fullName>
        <ecNumber evidence="10">1.1.2.4</ecNumber>
    </recommendedName>
</protein>
<keyword evidence="4" id="KW-0479">Metal-binding</keyword>
<evidence type="ECO:0000256" key="9">
    <source>
        <dbReference type="ARBA" id="ARBA00023014"/>
    </source>
</evidence>
<evidence type="ECO:0000256" key="6">
    <source>
        <dbReference type="ARBA" id="ARBA00022946"/>
    </source>
</evidence>
<dbReference type="RefSeq" id="WP_115849117.1">
    <property type="nucleotide sequence ID" value="NZ_QTUC01000001.1"/>
</dbReference>
<keyword evidence="6" id="KW-0809">Transit peptide</keyword>
<dbReference type="InterPro" id="IPR016164">
    <property type="entry name" value="FAD-linked_Oxase-like_C"/>
</dbReference>
<keyword evidence="7" id="KW-0560">Oxidoreductase</keyword>
<dbReference type="PANTHER" id="PTHR11748:SF111">
    <property type="entry name" value="D-LACTATE DEHYDROGENASE, MITOCHONDRIAL-RELATED"/>
    <property type="match status" value="1"/>
</dbReference>
<dbReference type="InterPro" id="IPR017896">
    <property type="entry name" value="4Fe4S_Fe-S-bd"/>
</dbReference>
<dbReference type="Gene3D" id="1.10.45.10">
    <property type="entry name" value="Vanillyl-alcohol Oxidase, Chain A, domain 4"/>
    <property type="match status" value="1"/>
</dbReference>
<dbReference type="Gene3D" id="3.30.70.2190">
    <property type="match status" value="1"/>
</dbReference>
<dbReference type="InterPro" id="IPR016171">
    <property type="entry name" value="Vanillyl_alc_oxidase_C-sub2"/>
</dbReference>
<evidence type="ECO:0000256" key="8">
    <source>
        <dbReference type="ARBA" id="ARBA00023004"/>
    </source>
</evidence>
<dbReference type="InterPro" id="IPR009051">
    <property type="entry name" value="Helical_ferredxn"/>
</dbReference>
<dbReference type="SUPFAM" id="SSF46548">
    <property type="entry name" value="alpha-helical ferredoxin"/>
    <property type="match status" value="1"/>
</dbReference>
<accession>A0A3D9V1P9</accession>
<dbReference type="OrthoDB" id="9770306at2"/>
<dbReference type="InterPro" id="IPR006094">
    <property type="entry name" value="Oxid_FAD_bind_N"/>
</dbReference>
<evidence type="ECO:0000256" key="1">
    <source>
        <dbReference type="ARBA" id="ARBA00001974"/>
    </source>
</evidence>